<dbReference type="InterPro" id="IPR022243">
    <property type="entry name" value="DUF3768"/>
</dbReference>
<evidence type="ECO:0000313" key="2">
    <source>
        <dbReference type="Proteomes" id="UP000286576"/>
    </source>
</evidence>
<dbReference type="Proteomes" id="UP000286576">
    <property type="component" value="Unassembled WGS sequence"/>
</dbReference>
<gene>
    <name evidence="1" type="ORF">D2V07_11675</name>
</gene>
<dbReference type="EMBL" id="QXFL01000004">
    <property type="protein sequence ID" value="RIV85952.1"/>
    <property type="molecule type" value="Genomic_DNA"/>
</dbReference>
<dbReference type="AlphaFoldDB" id="A0A418NSN1"/>
<reference evidence="1 2" key="1">
    <citation type="submission" date="2018-08" db="EMBL/GenBank/DDBJ databases">
        <title>Erythrobacter zhengii sp.nov., a bacterium isolated from deep-sea sediment.</title>
        <authorList>
            <person name="Fang C."/>
            <person name="Wu Y.-H."/>
            <person name="Sun C."/>
            <person name="Wang H."/>
            <person name="Cheng H."/>
            <person name="Meng F.-X."/>
            <person name="Wang C.-S."/>
            <person name="Xu X.-W."/>
        </authorList>
    </citation>
    <scope>NUCLEOTIDE SEQUENCE [LARGE SCALE GENOMIC DNA]</scope>
    <source>
        <strain evidence="1 2">V18</strain>
    </source>
</reference>
<evidence type="ECO:0000313" key="1">
    <source>
        <dbReference type="EMBL" id="RIV85952.1"/>
    </source>
</evidence>
<keyword evidence="2" id="KW-1185">Reference proteome</keyword>
<accession>A0A418NSN1</accession>
<comment type="caution">
    <text evidence="1">The sequence shown here is derived from an EMBL/GenBank/DDBJ whole genome shotgun (WGS) entry which is preliminary data.</text>
</comment>
<protein>
    <submittedName>
        <fullName evidence="1">DUF3768 domain-containing protein</fullName>
    </submittedName>
</protein>
<proteinExistence type="predicted"/>
<organism evidence="1 2">
    <name type="scientific">Aurantiacibacter zhengii</name>
    <dbReference type="NCBI Taxonomy" id="2307003"/>
    <lineage>
        <taxon>Bacteria</taxon>
        <taxon>Pseudomonadati</taxon>
        <taxon>Pseudomonadota</taxon>
        <taxon>Alphaproteobacteria</taxon>
        <taxon>Sphingomonadales</taxon>
        <taxon>Erythrobacteraceae</taxon>
        <taxon>Aurantiacibacter</taxon>
    </lineage>
</organism>
<sequence>MSPVVDIKVPRAEAIARLNDQLRKTGTGGTIVVTRGVLAIPGYDAEQLAECLAAYDEFDADNDPHGERDFGDLTLWGTDLLWKIDYYDADLRFGSDDPANQDVTSRVLTVMLGGEW</sequence>
<name>A0A418NSN1_9SPHN</name>
<dbReference type="Pfam" id="PF12599">
    <property type="entry name" value="DUF3768"/>
    <property type="match status" value="1"/>
</dbReference>